<evidence type="ECO:0000256" key="4">
    <source>
        <dbReference type="ARBA" id="ARBA00022989"/>
    </source>
</evidence>
<evidence type="ECO:0000256" key="6">
    <source>
        <dbReference type="SAM" id="Phobius"/>
    </source>
</evidence>
<evidence type="ECO:0000256" key="5">
    <source>
        <dbReference type="ARBA" id="ARBA00023136"/>
    </source>
</evidence>
<evidence type="ECO:0000259" key="7">
    <source>
        <dbReference type="Pfam" id="PF02683"/>
    </source>
</evidence>
<protein>
    <submittedName>
        <fullName evidence="8">Cytochrome c-type biogenesis protein</fullName>
    </submittedName>
</protein>
<feature type="transmembrane region" description="Helical" evidence="6">
    <location>
        <begin position="6"/>
        <end position="33"/>
    </location>
</feature>
<evidence type="ECO:0000313" key="8">
    <source>
        <dbReference type="EMBL" id="SMP11295.1"/>
    </source>
</evidence>
<feature type="transmembrane region" description="Helical" evidence="6">
    <location>
        <begin position="166"/>
        <end position="188"/>
    </location>
</feature>
<dbReference type="RefSeq" id="WP_022736484.1">
    <property type="nucleotide sequence ID" value="NZ_FXTU01000002.1"/>
</dbReference>
<dbReference type="PANTHER" id="PTHR31272">
    <property type="entry name" value="CYTOCHROME C-TYPE BIOGENESIS PROTEIN HI_1454-RELATED"/>
    <property type="match status" value="1"/>
</dbReference>
<evidence type="ECO:0000256" key="2">
    <source>
        <dbReference type="ARBA" id="ARBA00006143"/>
    </source>
</evidence>
<dbReference type="EMBL" id="FXTU01000002">
    <property type="protein sequence ID" value="SMP11295.1"/>
    <property type="molecule type" value="Genomic_DNA"/>
</dbReference>
<feature type="transmembrane region" description="Helical" evidence="6">
    <location>
        <begin position="129"/>
        <end position="154"/>
    </location>
</feature>
<keyword evidence="9" id="KW-1185">Reference proteome</keyword>
<dbReference type="InterPro" id="IPR051790">
    <property type="entry name" value="Cytochrome_c-biogenesis_DsbD"/>
</dbReference>
<feature type="transmembrane region" description="Helical" evidence="6">
    <location>
        <begin position="200"/>
        <end position="217"/>
    </location>
</feature>
<evidence type="ECO:0000313" key="9">
    <source>
        <dbReference type="Proteomes" id="UP001157946"/>
    </source>
</evidence>
<reference evidence="8" key="1">
    <citation type="submission" date="2017-05" db="EMBL/GenBank/DDBJ databases">
        <authorList>
            <person name="Varghese N."/>
            <person name="Submissions S."/>
        </authorList>
    </citation>
    <scope>NUCLEOTIDE SEQUENCE</scope>
    <source>
        <strain evidence="8">DSM 45262</strain>
    </source>
</reference>
<dbReference type="Pfam" id="PF02683">
    <property type="entry name" value="DsbD_TM"/>
    <property type="match status" value="1"/>
</dbReference>
<keyword evidence="3 6" id="KW-0812">Transmembrane</keyword>
<organism evidence="8 9">
    <name type="scientific">Laceyella tengchongensis</name>
    <dbReference type="NCBI Taxonomy" id="574699"/>
    <lineage>
        <taxon>Bacteria</taxon>
        <taxon>Bacillati</taxon>
        <taxon>Bacillota</taxon>
        <taxon>Bacilli</taxon>
        <taxon>Bacillales</taxon>
        <taxon>Thermoactinomycetaceae</taxon>
        <taxon>Laceyella</taxon>
    </lineage>
</organism>
<feature type="domain" description="Cytochrome C biogenesis protein transmembrane" evidence="7">
    <location>
        <begin position="6"/>
        <end position="190"/>
    </location>
</feature>
<evidence type="ECO:0000256" key="1">
    <source>
        <dbReference type="ARBA" id="ARBA00004141"/>
    </source>
</evidence>
<accession>A0AA46AE59</accession>
<dbReference type="GO" id="GO:0017004">
    <property type="term" value="P:cytochrome complex assembly"/>
    <property type="evidence" value="ECO:0007669"/>
    <property type="project" value="InterPro"/>
</dbReference>
<sequence length="236" mass="26270">MAGLSVWLAFGAGILSFISPCCLPLYPSYLSYITGISVAQLKERERSAEIKRNTMLHTLFFILGFSLLFYAIGFAASWVGTAFKAYDDLIRMIAAVLLIAFGLFMLGVFQPSFLMREYKWQVTKKNVSYFSSFIVGIGFAAGWTPCVGPILGSIITMTTLRPEMGFTYLTSYILGFAIPFFIMAFFIGKTRWILKYSNQVMKVGGGLMVLFGVLLYTDQMSVIAAWLTQVTGFTGF</sequence>
<gene>
    <name evidence="8" type="ORF">SAMN06265361_102250</name>
</gene>
<dbReference type="Proteomes" id="UP001157946">
    <property type="component" value="Unassembled WGS sequence"/>
</dbReference>
<evidence type="ECO:0000256" key="3">
    <source>
        <dbReference type="ARBA" id="ARBA00022692"/>
    </source>
</evidence>
<name>A0AA46AE59_9BACL</name>
<comment type="subcellular location">
    <subcellularLocation>
        <location evidence="1">Membrane</location>
        <topology evidence="1">Multi-pass membrane protein</topology>
    </subcellularLocation>
</comment>
<feature type="transmembrane region" description="Helical" evidence="6">
    <location>
        <begin position="54"/>
        <end position="77"/>
    </location>
</feature>
<keyword evidence="4 6" id="KW-1133">Transmembrane helix</keyword>
<dbReference type="GO" id="GO:0016020">
    <property type="term" value="C:membrane"/>
    <property type="evidence" value="ECO:0007669"/>
    <property type="project" value="UniProtKB-SubCell"/>
</dbReference>
<dbReference type="AlphaFoldDB" id="A0AA46AE59"/>
<proteinExistence type="inferred from homology"/>
<comment type="similarity">
    <text evidence="2">Belongs to the DsbD family.</text>
</comment>
<dbReference type="PANTHER" id="PTHR31272:SF4">
    <property type="entry name" value="CYTOCHROME C-TYPE BIOGENESIS PROTEIN HI_1454-RELATED"/>
    <property type="match status" value="1"/>
</dbReference>
<dbReference type="InterPro" id="IPR003834">
    <property type="entry name" value="Cyt_c_assmbl_TM_dom"/>
</dbReference>
<comment type="caution">
    <text evidence="8">The sequence shown here is derived from an EMBL/GenBank/DDBJ whole genome shotgun (WGS) entry which is preliminary data.</text>
</comment>
<keyword evidence="5 6" id="KW-0472">Membrane</keyword>
<feature type="transmembrane region" description="Helical" evidence="6">
    <location>
        <begin position="89"/>
        <end position="109"/>
    </location>
</feature>